<feature type="domain" description="SIS" evidence="2">
    <location>
        <begin position="59"/>
        <end position="243"/>
    </location>
</feature>
<dbReference type="GO" id="GO:0097367">
    <property type="term" value="F:carbohydrate derivative binding"/>
    <property type="evidence" value="ECO:0007669"/>
    <property type="project" value="InterPro"/>
</dbReference>
<dbReference type="Gene3D" id="3.40.50.10490">
    <property type="entry name" value="Glucose-6-phosphate isomerase like protein, domain 1"/>
    <property type="match status" value="2"/>
</dbReference>
<dbReference type="PANTHER" id="PTHR10088">
    <property type="entry name" value="GLUCOKINASE REGULATORY PROTEIN"/>
    <property type="match status" value="1"/>
</dbReference>
<keyword evidence="4" id="KW-1185">Reference proteome</keyword>
<dbReference type="GO" id="GO:0046348">
    <property type="term" value="P:amino sugar catabolic process"/>
    <property type="evidence" value="ECO:0007669"/>
    <property type="project" value="TreeGrafter"/>
</dbReference>
<dbReference type="EMBL" id="CP071793">
    <property type="protein sequence ID" value="QTD49245.1"/>
    <property type="molecule type" value="Genomic_DNA"/>
</dbReference>
<evidence type="ECO:0000259" key="2">
    <source>
        <dbReference type="PROSITE" id="PS51464"/>
    </source>
</evidence>
<name>A0A8A4TRT0_SULCO</name>
<proteinExistence type="predicted"/>
<sequence length="509" mass="54253">MRMTEMDHPHTSRLDRVPTIEALNLLADADRELFGSDAWGAGLLDPDFLAGLEALWRRIHDTLRKPGGRVVFGGAGTSGRLALQCAATSGKPQVHGLLAGGMAAYFRAREGVEDSPAAGHADLVPYLADPGPAVYVGITCGLSAAYVAGQVAACLDRPDTTVAVLGFTSPGTAVDRPLTGLGRHGDSFRALLATMQEMPDAFVLTPAIGPEPLTGSTRMKGGTATKITLDVLLGTEAPRARIETCRQVLADAYHRASDLSHVIEAAVACLAEDGQLVYLAPDRLGLMAILDASECPPTFGAKPNQVQARVPGTVTRWLPGFDMSLHRLVPVEGWLGDGAKGRRIPPRAVLALRPPEAILPPGVAVPGDAILLTLPEPDAVRTWDAGLRDLWWKWRLNAVSTLGFVGAGKVFGNRMIDLRISNLKLYTRACRIVAHLGRCSEDDADDVLRRLLDATVGVPREALIARAVRQTRLVPRAALVARGLTPEAAEARLRRHPKIVDALAAEGIE</sequence>
<reference evidence="3" key="1">
    <citation type="submission" date="2021-03" db="EMBL/GenBank/DDBJ databases">
        <title>Acanthopleuribacteraceae sp. M133.</title>
        <authorList>
            <person name="Wang G."/>
        </authorList>
    </citation>
    <scope>NUCLEOTIDE SEQUENCE</scope>
    <source>
        <strain evidence="3">M133</strain>
    </source>
</reference>
<accession>A0A8A4TRT0</accession>
<dbReference type="Gene3D" id="3.40.50.12620">
    <property type="match status" value="1"/>
</dbReference>
<protein>
    <recommendedName>
        <fullName evidence="2">SIS domain-containing protein</fullName>
    </recommendedName>
</protein>
<dbReference type="SUPFAM" id="SSF53697">
    <property type="entry name" value="SIS domain"/>
    <property type="match status" value="1"/>
</dbReference>
<dbReference type="KEGG" id="scor:J3U87_26975"/>
<dbReference type="InterPro" id="IPR005486">
    <property type="entry name" value="Glucokinase_regulatory_CS"/>
</dbReference>
<dbReference type="Pfam" id="PF22198">
    <property type="entry name" value="GKRP_SIS_2"/>
    <property type="match status" value="1"/>
</dbReference>
<organism evidence="3 4">
    <name type="scientific">Sulfidibacter corallicola</name>
    <dbReference type="NCBI Taxonomy" id="2818388"/>
    <lineage>
        <taxon>Bacteria</taxon>
        <taxon>Pseudomonadati</taxon>
        <taxon>Acidobacteriota</taxon>
        <taxon>Holophagae</taxon>
        <taxon>Acanthopleuribacterales</taxon>
        <taxon>Acanthopleuribacteraceae</taxon>
        <taxon>Sulfidibacter</taxon>
    </lineage>
</organism>
<dbReference type="PROSITE" id="PS51464">
    <property type="entry name" value="SIS"/>
    <property type="match status" value="1"/>
</dbReference>
<dbReference type="InterPro" id="IPR001347">
    <property type="entry name" value="SIS_dom"/>
</dbReference>
<dbReference type="Pfam" id="PF22645">
    <property type="entry name" value="GKRP_SIS_N"/>
    <property type="match status" value="1"/>
</dbReference>
<evidence type="ECO:0000313" key="3">
    <source>
        <dbReference type="EMBL" id="QTD49245.1"/>
    </source>
</evidence>
<dbReference type="GO" id="GO:0016803">
    <property type="term" value="F:ether hydrolase activity"/>
    <property type="evidence" value="ECO:0007669"/>
    <property type="project" value="TreeGrafter"/>
</dbReference>
<dbReference type="AlphaFoldDB" id="A0A8A4TRT0"/>
<dbReference type="GO" id="GO:0009254">
    <property type="term" value="P:peptidoglycan turnover"/>
    <property type="evidence" value="ECO:0007669"/>
    <property type="project" value="TreeGrafter"/>
</dbReference>
<dbReference type="PROSITE" id="PS01272">
    <property type="entry name" value="GCKR"/>
    <property type="match status" value="1"/>
</dbReference>
<dbReference type="Pfam" id="PF20741">
    <property type="entry name" value="GKRP-like_C"/>
    <property type="match status" value="1"/>
</dbReference>
<dbReference type="Gene3D" id="1.10.8.1080">
    <property type="match status" value="1"/>
</dbReference>
<evidence type="ECO:0000313" key="4">
    <source>
        <dbReference type="Proteomes" id="UP000663929"/>
    </source>
</evidence>
<dbReference type="InterPro" id="IPR046348">
    <property type="entry name" value="SIS_dom_sf"/>
</dbReference>
<dbReference type="GO" id="GO:0016835">
    <property type="term" value="F:carbon-oxygen lyase activity"/>
    <property type="evidence" value="ECO:0007669"/>
    <property type="project" value="TreeGrafter"/>
</dbReference>
<keyword evidence="1" id="KW-0119">Carbohydrate metabolism</keyword>
<dbReference type="PANTHER" id="PTHR10088:SF4">
    <property type="entry name" value="GLUCOKINASE REGULATORY PROTEIN"/>
    <property type="match status" value="1"/>
</dbReference>
<evidence type="ECO:0000256" key="1">
    <source>
        <dbReference type="ARBA" id="ARBA00023277"/>
    </source>
</evidence>
<gene>
    <name evidence="3" type="ORF">J3U87_26975</name>
</gene>
<dbReference type="InterPro" id="IPR040190">
    <property type="entry name" value="MURQ/GCKR"/>
</dbReference>
<dbReference type="Proteomes" id="UP000663929">
    <property type="component" value="Chromosome"/>
</dbReference>
<dbReference type="InterPro" id="IPR054017">
    <property type="entry name" value="GKRP_SIS_2"/>
</dbReference>
<dbReference type="RefSeq" id="WP_237378886.1">
    <property type="nucleotide sequence ID" value="NZ_CP071793.1"/>
</dbReference>